<keyword evidence="5" id="KW-1185">Reference proteome</keyword>
<feature type="signal peptide" evidence="2">
    <location>
        <begin position="1"/>
        <end position="27"/>
    </location>
</feature>
<dbReference type="Gene3D" id="3.40.190.10">
    <property type="entry name" value="Periplasmic binding protein-like II"/>
    <property type="match status" value="2"/>
</dbReference>
<dbReference type="SUPFAM" id="SSF53850">
    <property type="entry name" value="Periplasmic binding protein-like II"/>
    <property type="match status" value="1"/>
</dbReference>
<dbReference type="InterPro" id="IPR001638">
    <property type="entry name" value="Solute-binding_3/MltF_N"/>
</dbReference>
<dbReference type="PANTHER" id="PTHR35936:SF19">
    <property type="entry name" value="AMINO-ACID-BINDING PROTEIN YXEM-RELATED"/>
    <property type="match status" value="1"/>
</dbReference>
<dbReference type="PANTHER" id="PTHR35936">
    <property type="entry name" value="MEMBRANE-BOUND LYTIC MUREIN TRANSGLYCOSYLASE F"/>
    <property type="match status" value="1"/>
</dbReference>
<feature type="domain" description="Solute-binding protein family 3/N-terminal" evidence="3">
    <location>
        <begin position="44"/>
        <end position="267"/>
    </location>
</feature>
<proteinExistence type="predicted"/>
<dbReference type="Pfam" id="PF00497">
    <property type="entry name" value="SBP_bac_3"/>
    <property type="match status" value="1"/>
</dbReference>
<dbReference type="Proteomes" id="UP000241764">
    <property type="component" value="Unassembled WGS sequence"/>
</dbReference>
<evidence type="ECO:0000259" key="3">
    <source>
        <dbReference type="SMART" id="SM00062"/>
    </source>
</evidence>
<protein>
    <submittedName>
        <fullName evidence="4">ArtI protein</fullName>
    </submittedName>
</protein>
<dbReference type="CDD" id="cd01069">
    <property type="entry name" value="PBP2_PheC"/>
    <property type="match status" value="1"/>
</dbReference>
<name>A0A2P7B5B7_9HYPH</name>
<dbReference type="RefSeq" id="WP_106666315.1">
    <property type="nucleotide sequence ID" value="NZ_PGGM01000012.1"/>
</dbReference>
<evidence type="ECO:0000256" key="1">
    <source>
        <dbReference type="ARBA" id="ARBA00022729"/>
    </source>
</evidence>
<dbReference type="AlphaFoldDB" id="A0A2P7B5B7"/>
<dbReference type="OrthoDB" id="9791339at2"/>
<dbReference type="SMART" id="SM00062">
    <property type="entry name" value="PBPb"/>
    <property type="match status" value="1"/>
</dbReference>
<keyword evidence="1 2" id="KW-0732">Signal</keyword>
<accession>A0A2P7B5B7</accession>
<dbReference type="EMBL" id="PGGM01000012">
    <property type="protein sequence ID" value="PSH61639.1"/>
    <property type="molecule type" value="Genomic_DNA"/>
</dbReference>
<dbReference type="GO" id="GO:0016836">
    <property type="term" value="F:hydro-lyase activity"/>
    <property type="evidence" value="ECO:0007669"/>
    <property type="project" value="InterPro"/>
</dbReference>
<evidence type="ECO:0000313" key="4">
    <source>
        <dbReference type="EMBL" id="PSH61639.1"/>
    </source>
</evidence>
<comment type="caution">
    <text evidence="4">The sequence shown here is derived from an EMBL/GenBank/DDBJ whole genome shotgun (WGS) entry which is preliminary data.</text>
</comment>
<dbReference type="InterPro" id="IPR037298">
    <property type="entry name" value="PheC_PBP2"/>
</dbReference>
<evidence type="ECO:0000256" key="2">
    <source>
        <dbReference type="SAM" id="SignalP"/>
    </source>
</evidence>
<evidence type="ECO:0000313" key="5">
    <source>
        <dbReference type="Proteomes" id="UP000241764"/>
    </source>
</evidence>
<organism evidence="4 5">
    <name type="scientific">Phyllobacterium sophorae</name>
    <dbReference type="NCBI Taxonomy" id="1520277"/>
    <lineage>
        <taxon>Bacteria</taxon>
        <taxon>Pseudomonadati</taxon>
        <taxon>Pseudomonadota</taxon>
        <taxon>Alphaproteobacteria</taxon>
        <taxon>Hyphomicrobiales</taxon>
        <taxon>Phyllobacteriaceae</taxon>
        <taxon>Phyllobacterium</taxon>
    </lineage>
</organism>
<gene>
    <name evidence="4" type="ORF">CU103_22805</name>
</gene>
<feature type="chain" id="PRO_5015118214" evidence="2">
    <location>
        <begin position="28"/>
        <end position="267"/>
    </location>
</feature>
<reference evidence="5" key="1">
    <citation type="submission" date="2017-11" db="EMBL/GenBank/DDBJ databases">
        <authorList>
            <person name="Kuznetsova I."/>
            <person name="Sazanova A."/>
            <person name="Chirak E."/>
            <person name="Safronova V."/>
            <person name="Willems A."/>
        </authorList>
    </citation>
    <scope>NUCLEOTIDE SEQUENCE [LARGE SCALE GENOMIC DNA]</scope>
    <source>
        <strain evidence="5">CCBAU 03422</strain>
    </source>
</reference>
<sequence>MKALASRFVAALAAALTVALLAAPATAQNADAENQLDAVVKTGKLRVCTTGDYKPFTFHDKTANNYQGIDIDLAQSLARSLGVEAQFVETTWKTLLPDFTAGKCDIAMGGISVTLERQKQVFFSEPYLINGKAPIARCADKTKFQTIADIDKPDVTVIVNPGGTNEKFVREKLSDAKIEIYPDNVTIFQQILDGKADIMIAESVETELQQKLHPGLCAINPDKPLQYGEMGYMLPKGAVVFKAYVDQWVHLAKATGEFDRIYDAHVK</sequence>